<evidence type="ECO:0000256" key="5">
    <source>
        <dbReference type="ARBA" id="ARBA00022723"/>
    </source>
</evidence>
<evidence type="ECO:0000256" key="3">
    <source>
        <dbReference type="ARBA" id="ARBA00022694"/>
    </source>
</evidence>
<evidence type="ECO:0000313" key="11">
    <source>
        <dbReference type="EMBL" id="MBE3608430.1"/>
    </source>
</evidence>
<evidence type="ECO:0000256" key="6">
    <source>
        <dbReference type="ARBA" id="ARBA00022741"/>
    </source>
</evidence>
<evidence type="ECO:0000256" key="4">
    <source>
        <dbReference type="ARBA" id="ARBA00022695"/>
    </source>
</evidence>
<keyword evidence="6" id="KW-0547">Nucleotide-binding</keyword>
<keyword evidence="4" id="KW-0548">Nucleotidyltransferase</keyword>
<evidence type="ECO:0000256" key="1">
    <source>
        <dbReference type="ARBA" id="ARBA00001946"/>
    </source>
</evidence>
<comment type="caution">
    <text evidence="11">The sequence shown here is derived from an EMBL/GenBank/DDBJ whole genome shotgun (WGS) entry which is preliminary data.</text>
</comment>
<dbReference type="Gene3D" id="1.10.3090.10">
    <property type="entry name" value="cca-adding enzyme, domain 2"/>
    <property type="match status" value="1"/>
</dbReference>
<protein>
    <submittedName>
        <fullName evidence="11">CCA tRNA nucleotidyltransferase</fullName>
    </submittedName>
</protein>
<dbReference type="EMBL" id="LIWG01000008">
    <property type="protein sequence ID" value="MBE3608430.1"/>
    <property type="molecule type" value="Genomic_DNA"/>
</dbReference>
<dbReference type="Pfam" id="PF01743">
    <property type="entry name" value="PolyA_pol"/>
    <property type="match status" value="1"/>
</dbReference>
<name>A0AAW3ZYQ1_9BACT</name>
<dbReference type="AlphaFoldDB" id="A0AAW3ZYQ1"/>
<dbReference type="SUPFAM" id="SSF81891">
    <property type="entry name" value="Poly A polymerase C-terminal region-like"/>
    <property type="match status" value="1"/>
</dbReference>
<evidence type="ECO:0000256" key="8">
    <source>
        <dbReference type="RuleBase" id="RU003953"/>
    </source>
</evidence>
<dbReference type="GO" id="GO:0000166">
    <property type="term" value="F:nucleotide binding"/>
    <property type="evidence" value="ECO:0007669"/>
    <property type="project" value="UniProtKB-KW"/>
</dbReference>
<reference evidence="11 12" key="1">
    <citation type="submission" date="2015-08" db="EMBL/GenBank/DDBJ databases">
        <title>Comparative genomics of the Campylobacter concisus group.</title>
        <authorList>
            <person name="Yee E."/>
            <person name="Chapman M.H."/>
            <person name="Huynh S."/>
            <person name="Bono J.L."/>
            <person name="On S.L."/>
            <person name="St Leger J."/>
            <person name="Foster G."/>
            <person name="Parker C.T."/>
            <person name="Miller W.G."/>
        </authorList>
    </citation>
    <scope>NUCLEOTIDE SEQUENCE [LARGE SCALE GENOMIC DNA]</scope>
    <source>
        <strain evidence="11 12">RM9337</strain>
    </source>
</reference>
<dbReference type="GO" id="GO:0008033">
    <property type="term" value="P:tRNA processing"/>
    <property type="evidence" value="ECO:0007669"/>
    <property type="project" value="UniProtKB-KW"/>
</dbReference>
<dbReference type="GO" id="GO:0000049">
    <property type="term" value="F:tRNA binding"/>
    <property type="evidence" value="ECO:0007669"/>
    <property type="project" value="TreeGrafter"/>
</dbReference>
<dbReference type="RefSeq" id="WP_169938676.1">
    <property type="nucleotide sequence ID" value="NZ_CP012545.1"/>
</dbReference>
<comment type="similarity">
    <text evidence="8">Belongs to the tRNA nucleotidyltransferase/poly(A) polymerase family.</text>
</comment>
<accession>A0AAW3ZYQ1</accession>
<proteinExistence type="inferred from homology"/>
<keyword evidence="12" id="KW-1185">Reference proteome</keyword>
<dbReference type="PANTHER" id="PTHR46173">
    <property type="entry name" value="CCA TRNA NUCLEOTIDYLTRANSFERASE 1, MITOCHONDRIAL"/>
    <property type="match status" value="1"/>
</dbReference>
<dbReference type="InterPro" id="IPR050264">
    <property type="entry name" value="Bact_CCA-adding_enz_type3_sf"/>
</dbReference>
<dbReference type="Gene3D" id="3.30.460.10">
    <property type="entry name" value="Beta Polymerase, domain 2"/>
    <property type="match status" value="1"/>
</dbReference>
<feature type="domain" description="tRNA nucleotidyltransferase/poly(A) polymerase RNA and SrmB- binding" evidence="10">
    <location>
        <begin position="173"/>
        <end position="227"/>
    </location>
</feature>
<dbReference type="GO" id="GO:0046872">
    <property type="term" value="F:metal ion binding"/>
    <property type="evidence" value="ECO:0007669"/>
    <property type="project" value="UniProtKB-KW"/>
</dbReference>
<evidence type="ECO:0000259" key="10">
    <source>
        <dbReference type="Pfam" id="PF12627"/>
    </source>
</evidence>
<dbReference type="InterPro" id="IPR032828">
    <property type="entry name" value="PolyA_RNA-bd"/>
</dbReference>
<dbReference type="Proteomes" id="UP000650616">
    <property type="component" value="Unassembled WGS sequence"/>
</dbReference>
<dbReference type="Pfam" id="PF12627">
    <property type="entry name" value="PolyA_pol_RNAbd"/>
    <property type="match status" value="1"/>
</dbReference>
<keyword evidence="8" id="KW-0694">RNA-binding</keyword>
<dbReference type="InterPro" id="IPR002646">
    <property type="entry name" value="PolA_pol_head_dom"/>
</dbReference>
<evidence type="ECO:0000256" key="7">
    <source>
        <dbReference type="ARBA" id="ARBA00022842"/>
    </source>
</evidence>
<evidence type="ECO:0000256" key="2">
    <source>
        <dbReference type="ARBA" id="ARBA00022679"/>
    </source>
</evidence>
<gene>
    <name evidence="11" type="ORF">CCAL9337_06800</name>
</gene>
<sequence length="383" mass="44601">MLKTGLKIYQNKALDEVREILAPHTSRAYLVGGCVRDSILGREIYDYDIEVYDISPDKFDNIMQDVGASGVGKSYFIYKFKEFDLGLPRTENKTGLRHTDFEVSYCNDEKAASQRRDFSINALMLNIFNGELIDNWSGLSDLRNSSIRHIDDEKFCEDPLRVLRAVQFASRLNFKISQKTLELMKTLDLSWLSKDRIACELLKFFKAKHLEVGTFYLYELGLFDKLFNLKISRDELDDFCKKLQNARKFIDSSRLFLYLLSNEFSLNLTQILKELKLPKIYEKILKEPFYKDQPSDFELLQIAQNLPLKQWLGCYSQKRVDRAKKLGYYDEQLEIKIDAASIIQQGFTGKAVGEQIELKKNEEIEKILAEKGLNKSKFDKIQD</sequence>
<dbReference type="InterPro" id="IPR043519">
    <property type="entry name" value="NT_sf"/>
</dbReference>
<dbReference type="SUPFAM" id="SSF81301">
    <property type="entry name" value="Nucleotidyltransferase"/>
    <property type="match status" value="1"/>
</dbReference>
<feature type="domain" description="Poly A polymerase head" evidence="9">
    <location>
        <begin position="28"/>
        <end position="148"/>
    </location>
</feature>
<organism evidence="11 12">
    <name type="scientific">Campylobacter californiensis</name>
    <dbReference type="NCBI Taxonomy" id="1032243"/>
    <lineage>
        <taxon>Bacteria</taxon>
        <taxon>Pseudomonadati</taxon>
        <taxon>Campylobacterota</taxon>
        <taxon>Epsilonproteobacteria</taxon>
        <taxon>Campylobacterales</taxon>
        <taxon>Campylobacteraceae</taxon>
        <taxon>Campylobacter</taxon>
    </lineage>
</organism>
<dbReference type="GO" id="GO:0016779">
    <property type="term" value="F:nucleotidyltransferase activity"/>
    <property type="evidence" value="ECO:0007669"/>
    <property type="project" value="UniProtKB-KW"/>
</dbReference>
<keyword evidence="7" id="KW-0460">Magnesium</keyword>
<evidence type="ECO:0000259" key="9">
    <source>
        <dbReference type="Pfam" id="PF01743"/>
    </source>
</evidence>
<evidence type="ECO:0000313" key="12">
    <source>
        <dbReference type="Proteomes" id="UP000650616"/>
    </source>
</evidence>
<keyword evidence="3" id="KW-0819">tRNA processing</keyword>
<keyword evidence="2 8" id="KW-0808">Transferase</keyword>
<keyword evidence="5" id="KW-0479">Metal-binding</keyword>
<dbReference type="PANTHER" id="PTHR46173:SF1">
    <property type="entry name" value="CCA TRNA NUCLEOTIDYLTRANSFERASE 1, MITOCHONDRIAL"/>
    <property type="match status" value="1"/>
</dbReference>
<comment type="cofactor">
    <cofactor evidence="1">
        <name>Mg(2+)</name>
        <dbReference type="ChEBI" id="CHEBI:18420"/>
    </cofactor>
</comment>